<evidence type="ECO:0000313" key="2">
    <source>
        <dbReference type="EMBL" id="KAJ7376034.1"/>
    </source>
</evidence>
<keyword evidence="3" id="KW-1185">Reference proteome</keyword>
<comment type="caution">
    <text evidence="2">The sequence shown here is derived from an EMBL/GenBank/DDBJ whole genome shotgun (WGS) entry which is preliminary data.</text>
</comment>
<gene>
    <name evidence="2" type="ORF">OS493_037318</name>
</gene>
<reference evidence="2" key="1">
    <citation type="submission" date="2023-01" db="EMBL/GenBank/DDBJ databases">
        <title>Genome assembly of the deep-sea coral Lophelia pertusa.</title>
        <authorList>
            <person name="Herrera S."/>
            <person name="Cordes E."/>
        </authorList>
    </citation>
    <scope>NUCLEOTIDE SEQUENCE</scope>
    <source>
        <strain evidence="2">USNM1676648</strain>
        <tissue evidence="2">Polyp</tissue>
    </source>
</reference>
<evidence type="ECO:0000313" key="3">
    <source>
        <dbReference type="Proteomes" id="UP001163046"/>
    </source>
</evidence>
<dbReference type="EMBL" id="MU826419">
    <property type="protein sequence ID" value="KAJ7376034.1"/>
    <property type="molecule type" value="Genomic_DNA"/>
</dbReference>
<feature type="non-terminal residue" evidence="2">
    <location>
        <position position="90"/>
    </location>
</feature>
<accession>A0A9X0CWJ2</accession>
<feature type="region of interest" description="Disordered" evidence="1">
    <location>
        <begin position="1"/>
        <end position="35"/>
    </location>
</feature>
<dbReference type="AlphaFoldDB" id="A0A9X0CWJ2"/>
<protein>
    <submittedName>
        <fullName evidence="2">Uncharacterized protein</fullName>
    </submittedName>
</protein>
<organism evidence="2 3">
    <name type="scientific">Desmophyllum pertusum</name>
    <dbReference type="NCBI Taxonomy" id="174260"/>
    <lineage>
        <taxon>Eukaryota</taxon>
        <taxon>Metazoa</taxon>
        <taxon>Cnidaria</taxon>
        <taxon>Anthozoa</taxon>
        <taxon>Hexacorallia</taxon>
        <taxon>Scleractinia</taxon>
        <taxon>Caryophylliina</taxon>
        <taxon>Caryophylliidae</taxon>
        <taxon>Desmophyllum</taxon>
    </lineage>
</organism>
<proteinExistence type="predicted"/>
<evidence type="ECO:0000256" key="1">
    <source>
        <dbReference type="SAM" id="MobiDB-lite"/>
    </source>
</evidence>
<name>A0A9X0CWJ2_9CNID</name>
<feature type="compositionally biased region" description="Basic and acidic residues" evidence="1">
    <location>
        <begin position="1"/>
        <end position="21"/>
    </location>
</feature>
<dbReference type="Proteomes" id="UP001163046">
    <property type="component" value="Unassembled WGS sequence"/>
</dbReference>
<sequence length="90" mass="10525">EKRRLEQDKQSKDTNEKREPQRCMGGWMGGNGCKRRGLDTMRGEVLNKETRALMDREVERSLMDGKDIDMELERALRELDLKVPGVNKMM</sequence>